<dbReference type="EMBL" id="KI536799">
    <property type="protein sequence ID" value="ESR45000.1"/>
    <property type="molecule type" value="Genomic_DNA"/>
</dbReference>
<proteinExistence type="predicted"/>
<gene>
    <name evidence="1" type="ORF">CICLE_v100013571mg</name>
</gene>
<protein>
    <submittedName>
        <fullName evidence="1">Uncharacterized protein</fullName>
    </submittedName>
</protein>
<feature type="non-terminal residue" evidence="1">
    <location>
        <position position="15"/>
    </location>
</feature>
<dbReference type="KEGG" id="cic:CICLE_v100013571m"/>
<evidence type="ECO:0000313" key="1">
    <source>
        <dbReference type="EMBL" id="ESR44999.1"/>
    </source>
</evidence>
<dbReference type="InParanoid" id="V4UZU1"/>
<keyword evidence="2" id="KW-1185">Reference proteome</keyword>
<evidence type="ECO:0000313" key="2">
    <source>
        <dbReference type="Proteomes" id="UP000030687"/>
    </source>
</evidence>
<accession>V4UZU1</accession>
<reference evidence="1 2" key="1">
    <citation type="submission" date="2013-10" db="EMBL/GenBank/DDBJ databases">
        <authorList>
            <consortium name="International Citrus Genome Consortium"/>
            <person name="Jenkins J."/>
            <person name="Schmutz J."/>
            <person name="Prochnik S."/>
            <person name="Rokhsar D."/>
            <person name="Gmitter F."/>
            <person name="Ollitrault P."/>
            <person name="Machado M."/>
            <person name="Talon M."/>
            <person name="Wincker P."/>
            <person name="Jaillon O."/>
            <person name="Morgante M."/>
        </authorList>
    </citation>
    <scope>NUCLEOTIDE SEQUENCE</scope>
    <source>
        <strain evidence="2">cv. Clemenules</strain>
    </source>
</reference>
<dbReference type="Proteomes" id="UP000030687">
    <property type="component" value="Unassembled WGS sequence"/>
</dbReference>
<organism evidence="1 2">
    <name type="scientific">Citrus clementina</name>
    <name type="common">Clementine</name>
    <name type="synonym">Citrus deliciosa x Citrus sinensis</name>
    <dbReference type="NCBI Taxonomy" id="85681"/>
    <lineage>
        <taxon>Eukaryota</taxon>
        <taxon>Viridiplantae</taxon>
        <taxon>Streptophyta</taxon>
        <taxon>Embryophyta</taxon>
        <taxon>Tracheophyta</taxon>
        <taxon>Spermatophyta</taxon>
        <taxon>Magnoliopsida</taxon>
        <taxon>eudicotyledons</taxon>
        <taxon>Gunneridae</taxon>
        <taxon>Pentapetalae</taxon>
        <taxon>rosids</taxon>
        <taxon>malvids</taxon>
        <taxon>Sapindales</taxon>
        <taxon>Rutaceae</taxon>
        <taxon>Aurantioideae</taxon>
        <taxon>Citrus</taxon>
    </lineage>
</organism>
<dbReference type="EMBL" id="KI536799">
    <property type="protein sequence ID" value="ESR44999.1"/>
    <property type="molecule type" value="Genomic_DNA"/>
</dbReference>
<name>V4UZU1_CITCL</name>
<sequence length="15" mass="1629">MVGTYEETCAKGLNI</sequence>